<dbReference type="PANTHER" id="PTHR13966">
    <property type="entry name" value="ENDONUCLEASE RELATED"/>
    <property type="match status" value="1"/>
</dbReference>
<proteinExistence type="predicted"/>
<feature type="transmembrane region" description="Helical" evidence="3">
    <location>
        <begin position="310"/>
        <end position="339"/>
    </location>
</feature>
<dbReference type="SUPFAM" id="SSF54060">
    <property type="entry name" value="His-Me finger endonucleases"/>
    <property type="match status" value="1"/>
</dbReference>
<keyword evidence="3" id="KW-1133">Transmembrane helix</keyword>
<feature type="transmembrane region" description="Helical" evidence="3">
    <location>
        <begin position="281"/>
        <end position="304"/>
    </location>
</feature>
<dbReference type="InterPro" id="IPR001604">
    <property type="entry name" value="Endo_G_ENPP1-like_dom"/>
</dbReference>
<dbReference type="SMART" id="SM00892">
    <property type="entry name" value="Endonuclease_NS"/>
    <property type="match status" value="1"/>
</dbReference>
<dbReference type="Gene3D" id="3.40.570.10">
    <property type="entry name" value="Extracellular Endonuclease, subunit A"/>
    <property type="match status" value="1"/>
</dbReference>
<dbReference type="GO" id="GO:0016787">
    <property type="term" value="F:hydrolase activity"/>
    <property type="evidence" value="ECO:0007669"/>
    <property type="project" value="InterPro"/>
</dbReference>
<dbReference type="InterPro" id="IPR044929">
    <property type="entry name" value="DNA/RNA_non-sp_Endonuclease_sf"/>
</dbReference>
<feature type="chain" id="PRO_5019852635" evidence="4">
    <location>
        <begin position="20"/>
        <end position="448"/>
    </location>
</feature>
<keyword evidence="7" id="KW-0378">Hydrolase</keyword>
<feature type="signal peptide" evidence="4">
    <location>
        <begin position="1"/>
        <end position="19"/>
    </location>
</feature>
<keyword evidence="7" id="KW-0255">Endonuclease</keyword>
<evidence type="ECO:0000259" key="6">
    <source>
        <dbReference type="SMART" id="SM00892"/>
    </source>
</evidence>
<keyword evidence="4" id="KW-0732">Signal</keyword>
<evidence type="ECO:0000313" key="8">
    <source>
        <dbReference type="Proteomes" id="UP000270046"/>
    </source>
</evidence>
<keyword evidence="8" id="KW-1185">Reference proteome</keyword>
<feature type="binding site" evidence="2">
    <location>
        <position position="123"/>
    </location>
    <ligand>
        <name>Mg(2+)</name>
        <dbReference type="ChEBI" id="CHEBI:18420"/>
        <note>catalytic</note>
    </ligand>
</feature>
<feature type="transmembrane region" description="Helical" evidence="3">
    <location>
        <begin position="235"/>
        <end position="260"/>
    </location>
</feature>
<keyword evidence="2" id="KW-0479">Metal-binding</keyword>
<evidence type="ECO:0000256" key="1">
    <source>
        <dbReference type="PIRSR" id="PIRSR640255-1"/>
    </source>
</evidence>
<accession>A0A494VS89</accession>
<sequence length="448" mass="49837">MKLNITLILFSLLSLSSFGQKVVHHAYITYYNPRIKEPDSVIWNLTPKMVACGKQTRVDLFGPDPKIEHCAVKSDYEVNAGKPQSLKIDLGHLFNFEEAQCDSTDRIECFYLSNMLPQFDSFNKGDWKSLEIEEQKWAKTSSLHIIAGGSGSLGKLPAGENIPKFIWKVIRKDGRWTAWIMPNSPTSKGHKYTYWQKPLDSLNKLTGLKLTNISLKTKLMLATAPTIAPATGTDAWQAIVTILFALSLISERISNVFKLWWTKAEMSVGTLKQRKTHENNVLWIAILGGMITSFVAGADLFHMINYHNQLLFFSGLFIASTGESITQHVCGAILTAFFISLGSKFWHDMLDIVLQFSNLKKSQSDQAMQSVQQQASDTQASTVAKLDAMSAWLRTLPGFSGYRIDPSGGTVSIFFDKDTPITDADKATLSATLGMGTFNILSSNIRLA</sequence>
<name>A0A494VS89_9SPHI</name>
<evidence type="ECO:0000256" key="3">
    <source>
        <dbReference type="SAM" id="Phobius"/>
    </source>
</evidence>
<dbReference type="InterPro" id="IPR020821">
    <property type="entry name" value="ENPP1-3/EXOG-like_nuc-like"/>
</dbReference>
<dbReference type="RefSeq" id="WP_119407955.1">
    <property type="nucleotide sequence ID" value="NZ_CP032869.1"/>
</dbReference>
<dbReference type="GO" id="GO:0003676">
    <property type="term" value="F:nucleic acid binding"/>
    <property type="evidence" value="ECO:0007669"/>
    <property type="project" value="InterPro"/>
</dbReference>
<keyword evidence="7" id="KW-0540">Nuclease</keyword>
<evidence type="ECO:0000313" key="7">
    <source>
        <dbReference type="EMBL" id="AYL94235.1"/>
    </source>
</evidence>
<dbReference type="KEGG" id="muh:HYN43_002525"/>
<dbReference type="AlphaFoldDB" id="A0A494VS89"/>
<feature type="active site" description="Proton acceptor" evidence="1">
    <location>
        <position position="92"/>
    </location>
</feature>
<dbReference type="InterPro" id="IPR040255">
    <property type="entry name" value="Non-specific_endonuclease"/>
</dbReference>
<gene>
    <name evidence="7" type="ORF">HYN43_002525</name>
</gene>
<feature type="domain" description="DNA/RNA non-specific endonuclease/pyrophosphatase/phosphodiesterase" evidence="6">
    <location>
        <begin position="23"/>
        <end position="217"/>
    </location>
</feature>
<dbReference type="SMART" id="SM00477">
    <property type="entry name" value="NUC"/>
    <property type="match status" value="1"/>
</dbReference>
<dbReference type="OrthoDB" id="9811262at2"/>
<evidence type="ECO:0000259" key="5">
    <source>
        <dbReference type="SMART" id="SM00477"/>
    </source>
</evidence>
<dbReference type="Proteomes" id="UP000270046">
    <property type="component" value="Chromosome"/>
</dbReference>
<feature type="domain" description="ENPP1-3/EXOG-like endonuclease/phosphodiesterase" evidence="5">
    <location>
        <begin position="24"/>
        <end position="217"/>
    </location>
</feature>
<dbReference type="EMBL" id="CP032869">
    <property type="protein sequence ID" value="AYL94235.1"/>
    <property type="molecule type" value="Genomic_DNA"/>
</dbReference>
<organism evidence="7 8">
    <name type="scientific">Mucilaginibacter celer</name>
    <dbReference type="NCBI Taxonomy" id="2305508"/>
    <lineage>
        <taxon>Bacteria</taxon>
        <taxon>Pseudomonadati</taxon>
        <taxon>Bacteroidota</taxon>
        <taxon>Sphingobacteriia</taxon>
        <taxon>Sphingobacteriales</taxon>
        <taxon>Sphingobacteriaceae</taxon>
        <taxon>Mucilaginibacter</taxon>
    </lineage>
</organism>
<evidence type="ECO:0000256" key="4">
    <source>
        <dbReference type="SAM" id="SignalP"/>
    </source>
</evidence>
<dbReference type="InterPro" id="IPR044925">
    <property type="entry name" value="His-Me_finger_sf"/>
</dbReference>
<keyword evidence="3" id="KW-0812">Transmembrane</keyword>
<dbReference type="Pfam" id="PF01223">
    <property type="entry name" value="Endonuclease_NS"/>
    <property type="match status" value="1"/>
</dbReference>
<reference evidence="7 8" key="1">
    <citation type="submission" date="2018-10" db="EMBL/GenBank/DDBJ databases">
        <title>Genome sequencing of Mucilaginibacter sp. HYN0043.</title>
        <authorList>
            <person name="Kim M."/>
            <person name="Yi H."/>
        </authorList>
    </citation>
    <scope>NUCLEOTIDE SEQUENCE [LARGE SCALE GENOMIC DNA]</scope>
    <source>
        <strain evidence="7 8">HYN0043</strain>
    </source>
</reference>
<evidence type="ECO:0000256" key="2">
    <source>
        <dbReference type="PIRSR" id="PIRSR640255-2"/>
    </source>
</evidence>
<dbReference type="GO" id="GO:0046872">
    <property type="term" value="F:metal ion binding"/>
    <property type="evidence" value="ECO:0007669"/>
    <property type="project" value="UniProtKB-KW"/>
</dbReference>
<protein>
    <submittedName>
        <fullName evidence="7">DNA/RNA non-specific endonuclease</fullName>
    </submittedName>
</protein>
<keyword evidence="3" id="KW-0472">Membrane</keyword>
<dbReference type="GO" id="GO:0004519">
    <property type="term" value="F:endonuclease activity"/>
    <property type="evidence" value="ECO:0007669"/>
    <property type="project" value="UniProtKB-KW"/>
</dbReference>
<dbReference type="PANTHER" id="PTHR13966:SF5">
    <property type="entry name" value="ENDONUCLEASE G, MITOCHONDRIAL"/>
    <property type="match status" value="1"/>
</dbReference>